<evidence type="ECO:0000259" key="7">
    <source>
        <dbReference type="Pfam" id="PF04871"/>
    </source>
</evidence>
<evidence type="ECO:0000256" key="1">
    <source>
        <dbReference type="ARBA" id="ARBA00004555"/>
    </source>
</evidence>
<dbReference type="GO" id="GO:0005783">
    <property type="term" value="C:endoplasmic reticulum"/>
    <property type="evidence" value="ECO:0007669"/>
    <property type="project" value="TreeGrafter"/>
</dbReference>
<dbReference type="GO" id="GO:0048211">
    <property type="term" value="P:Golgi vesicle docking"/>
    <property type="evidence" value="ECO:0007669"/>
    <property type="project" value="TreeGrafter"/>
</dbReference>
<dbReference type="InterPro" id="IPR006953">
    <property type="entry name" value="Vesicle_Uso1_P115_head"/>
</dbReference>
<dbReference type="PANTHER" id="PTHR10013:SF0">
    <property type="entry name" value="GENERAL VESICULAR TRANSPORT FACTOR P115"/>
    <property type="match status" value="1"/>
</dbReference>
<feature type="region of interest" description="Disordered" evidence="5">
    <location>
        <begin position="979"/>
        <end position="1214"/>
    </location>
</feature>
<dbReference type="GO" id="GO:0000139">
    <property type="term" value="C:Golgi membrane"/>
    <property type="evidence" value="ECO:0007669"/>
    <property type="project" value="InterPro"/>
</dbReference>
<reference evidence="9" key="1">
    <citation type="journal article" date="2015" name="BMC Genomics">
        <title>Genomic and transcriptomic analysis of the endophytic fungus Pestalotiopsis fici reveals its lifestyle and high potential for synthesis of natural products.</title>
        <authorList>
            <person name="Wang X."/>
            <person name="Zhang X."/>
            <person name="Liu L."/>
            <person name="Xiang M."/>
            <person name="Wang W."/>
            <person name="Sun X."/>
            <person name="Che Y."/>
            <person name="Guo L."/>
            <person name="Liu G."/>
            <person name="Guo L."/>
            <person name="Wang C."/>
            <person name="Yin W.B."/>
            <person name="Stadler M."/>
            <person name="Zhang X."/>
            <person name="Liu X."/>
        </authorList>
    </citation>
    <scope>NUCLEOTIDE SEQUENCE [LARGE SCALE GENOMIC DNA]</scope>
    <source>
        <strain evidence="9">W106-1 / CGMCC3.15140</strain>
    </source>
</reference>
<keyword evidence="2" id="KW-0333">Golgi apparatus</keyword>
<feature type="compositionally biased region" description="Polar residues" evidence="5">
    <location>
        <begin position="1040"/>
        <end position="1051"/>
    </location>
</feature>
<dbReference type="GO" id="GO:0005795">
    <property type="term" value="C:Golgi stack"/>
    <property type="evidence" value="ECO:0007669"/>
    <property type="project" value="TreeGrafter"/>
</dbReference>
<sequence>MFSTIANAPAKQSVGETIAVLGGRLNSATLLEDRRAAILGLRSFAKDYPASVASGALRSLIGSLSKDGEDVDTVKVVLETLLMLFDPNQDSPEASEDIALWLADEFTQRQENVTLLLDFLETNDFYSRLYSLQLLSAVLSARADRTEACVFAAPLGISSLVAVLEDRRDAVRNEAVSLLTYLTPTSPDIQKAIAFQGAFQRIFAIIAAEGGLSEGDRIVEDCLVLLVNLLRLNQSNQYTFREEGYIANLSQLLKSTYELGKEAEEVAQWAQQQGSRNTYALLAIVRLFLTPGEKETPQNQRAFWQHGVLYHALQLAFAQAADVSIRAEALTVCSEIIRGNRELQEGFAQLQVPSVLPNDVNGVNGKTNGISVTLVYVIDGLLDLTLSVTSLQLFDLRMAACECLKAYLYGHDEIRLHFLHRAIEGYSSGSDETANVLTTLLQPSASTSNDPYRHWFASIVMFHLLHETDDGHEPKAKTLAMSLTEGDAESGEEVVTSIQTITAHLLSGLKTGIDERVIMGYLMLLIGWLWHNPAGVDDFLGEGSHLQGLTEVVQEPKSNAMVRGLSAMLLGVIYEYSTRESPIPRPSLHEALLSRMSRGNYQVSLRNLLKHPMMRDFEVIPQKADDSGELPEVFFDATFVEFYKDHCNHVIRAIDTDPAIETSVVVNGEEKGVSRQLVDDLRAELDAVRAKQDEYYRNWQSSLMDGTASNKQLGQQLESTVAELNRIKSLNDALHRNHESEIKNLHRKHEEAVRSSDRKYEESLKVLQRKHDDEARAYQRKHEQETKALQRKVDQLENQNKSLEAENKDVKQKFGDTLRAIQRLEEQLKSTEEQAANKTAEIQRQLDYVKKTSEAEAARKERRTGAEIADLRANVSRLELDLMKAAKTHSEEVQGARAELEAETVKAKEAEKRAQDFQTQLQEAQESAKNAAAQLQARVQQLETDYNARLEAAEAGKANELKSLRSGLEKKYADNLEKAEAKLKQEHAGELEEQRSQSEKARVELEKKHADKLEQVSGDLKREHADELEQSKAQLEKAQSDLQKATSQPKQQKNDELEKAKSQLKKALEDLAESKSQIKKSEDELKNAKTQSKQQKTDEVEKLKEQLKKAEDELQKAKSQSKKQKDGEVEKLKGELKKAEDELQKSKSQSKQQKDSALEKLQAELKKAEEKLQKATSESKKTEEELQKAKSQSQKAEDELLRIKAESETPKEELQKAKLQLEKINTAVKQKDAELKTKDEERMATQTELDDLLMVFGDLEERVEKYKKQVQELGGTVSDAEDDDDDEDEDDEEDDDDDDGVD</sequence>
<evidence type="ECO:0000313" key="8">
    <source>
        <dbReference type="EMBL" id="ETS79198.1"/>
    </source>
</evidence>
<keyword evidence="9" id="KW-1185">Reference proteome</keyword>
<evidence type="ECO:0000256" key="3">
    <source>
        <dbReference type="ARBA" id="ARBA00023054"/>
    </source>
</evidence>
<accession>W3WZA8</accession>
<dbReference type="Gene3D" id="1.25.10.10">
    <property type="entry name" value="Leucine-rich Repeat Variant"/>
    <property type="match status" value="1"/>
</dbReference>
<feature type="domain" description="Uso1/p115-like vesicle tethering protein C-terminal" evidence="7">
    <location>
        <begin position="1165"/>
        <end position="1293"/>
    </location>
</feature>
<dbReference type="GO" id="GO:0012507">
    <property type="term" value="C:ER to Golgi transport vesicle membrane"/>
    <property type="evidence" value="ECO:0007669"/>
    <property type="project" value="TreeGrafter"/>
</dbReference>
<name>W3WZA8_PESFW</name>
<dbReference type="EMBL" id="KI912114">
    <property type="protein sequence ID" value="ETS79198.1"/>
    <property type="molecule type" value="Genomic_DNA"/>
</dbReference>
<dbReference type="GO" id="GO:0006888">
    <property type="term" value="P:endoplasmic reticulum to Golgi vesicle-mediated transport"/>
    <property type="evidence" value="ECO:0007669"/>
    <property type="project" value="TreeGrafter"/>
</dbReference>
<evidence type="ECO:0000256" key="5">
    <source>
        <dbReference type="SAM" id="MobiDB-lite"/>
    </source>
</evidence>
<dbReference type="InterPro" id="IPR006955">
    <property type="entry name" value="Uso1_p115_C"/>
</dbReference>
<evidence type="ECO:0000259" key="6">
    <source>
        <dbReference type="Pfam" id="PF04869"/>
    </source>
</evidence>
<feature type="compositionally biased region" description="Basic and acidic residues" evidence="5">
    <location>
        <begin position="1152"/>
        <end position="1188"/>
    </location>
</feature>
<feature type="compositionally biased region" description="Basic and acidic residues" evidence="5">
    <location>
        <begin position="1195"/>
        <end position="1214"/>
    </location>
</feature>
<dbReference type="GO" id="GO:0048280">
    <property type="term" value="P:vesicle fusion with Golgi apparatus"/>
    <property type="evidence" value="ECO:0007669"/>
    <property type="project" value="InterPro"/>
</dbReference>
<dbReference type="OMA" id="WLWEDPK"/>
<dbReference type="RefSeq" id="XP_007835823.1">
    <property type="nucleotide sequence ID" value="XM_007837632.1"/>
</dbReference>
<evidence type="ECO:0000256" key="2">
    <source>
        <dbReference type="ARBA" id="ARBA00023034"/>
    </source>
</evidence>
<evidence type="ECO:0008006" key="10">
    <source>
        <dbReference type="Google" id="ProtNLM"/>
    </source>
</evidence>
<dbReference type="Pfam" id="PF04871">
    <property type="entry name" value="Uso1_p115_C"/>
    <property type="match status" value="1"/>
</dbReference>
<organism evidence="8 9">
    <name type="scientific">Pestalotiopsis fici (strain W106-1 / CGMCC3.15140)</name>
    <dbReference type="NCBI Taxonomy" id="1229662"/>
    <lineage>
        <taxon>Eukaryota</taxon>
        <taxon>Fungi</taxon>
        <taxon>Dikarya</taxon>
        <taxon>Ascomycota</taxon>
        <taxon>Pezizomycotina</taxon>
        <taxon>Sordariomycetes</taxon>
        <taxon>Xylariomycetidae</taxon>
        <taxon>Amphisphaeriales</taxon>
        <taxon>Sporocadaceae</taxon>
        <taxon>Pestalotiopsis</taxon>
    </lineage>
</organism>
<dbReference type="InterPro" id="IPR024095">
    <property type="entry name" value="Vesicle_P115"/>
</dbReference>
<feature type="domain" description="Vesicle tethering protein Uso1/P115-like head" evidence="6">
    <location>
        <begin position="340"/>
        <end position="654"/>
    </location>
</feature>
<proteinExistence type="predicted"/>
<feature type="compositionally biased region" description="Basic and acidic residues" evidence="5">
    <location>
        <begin position="1123"/>
        <end position="1145"/>
    </location>
</feature>
<dbReference type="HOGENOM" id="CLU_006318_4_0_1"/>
<feature type="compositionally biased region" description="Basic and acidic residues" evidence="5">
    <location>
        <begin position="1095"/>
        <end position="1116"/>
    </location>
</feature>
<dbReference type="FunFam" id="1.25.10.10:FF:000296">
    <property type="entry name" value="Related to transport protein USO1"/>
    <property type="match status" value="1"/>
</dbReference>
<feature type="coiled-coil region" evidence="4">
    <location>
        <begin position="779"/>
        <end position="841"/>
    </location>
</feature>
<feature type="compositionally biased region" description="Acidic residues" evidence="5">
    <location>
        <begin position="1279"/>
        <end position="1302"/>
    </location>
</feature>
<dbReference type="KEGG" id="pfy:PFICI_09051"/>
<dbReference type="STRING" id="1229662.W3WZA8"/>
<feature type="compositionally biased region" description="Basic and acidic residues" evidence="5">
    <location>
        <begin position="979"/>
        <end position="1039"/>
    </location>
</feature>
<dbReference type="InParanoid" id="W3WZA8"/>
<evidence type="ECO:0000313" key="9">
    <source>
        <dbReference type="Proteomes" id="UP000030651"/>
    </source>
</evidence>
<dbReference type="InterPro" id="IPR016024">
    <property type="entry name" value="ARM-type_fold"/>
</dbReference>
<feature type="compositionally biased region" description="Basic and acidic residues" evidence="5">
    <location>
        <begin position="1052"/>
        <end position="1073"/>
    </location>
</feature>
<keyword evidence="3 4" id="KW-0175">Coiled coil</keyword>
<dbReference type="OrthoDB" id="198977at2759"/>
<dbReference type="PANTHER" id="PTHR10013">
    <property type="entry name" value="GENERAL VESICULAR TRANSPORT FACTOR P115"/>
    <property type="match status" value="1"/>
</dbReference>
<dbReference type="eggNOG" id="KOG0946">
    <property type="taxonomic scope" value="Eukaryota"/>
</dbReference>
<dbReference type="GeneID" id="19274064"/>
<dbReference type="Proteomes" id="UP000030651">
    <property type="component" value="Unassembled WGS sequence"/>
</dbReference>
<comment type="subcellular location">
    <subcellularLocation>
        <location evidence="1">Golgi apparatus</location>
    </subcellularLocation>
</comment>
<protein>
    <recommendedName>
        <fullName evidence="10">Vesicle tethering protein Uso1/P115-like head domain-containing protein</fullName>
    </recommendedName>
</protein>
<dbReference type="InterPro" id="IPR011989">
    <property type="entry name" value="ARM-like"/>
</dbReference>
<dbReference type="SUPFAM" id="SSF48371">
    <property type="entry name" value="ARM repeat"/>
    <property type="match status" value="1"/>
</dbReference>
<dbReference type="GO" id="GO:0006886">
    <property type="term" value="P:intracellular protein transport"/>
    <property type="evidence" value="ECO:0007669"/>
    <property type="project" value="InterPro"/>
</dbReference>
<feature type="region of interest" description="Disordered" evidence="5">
    <location>
        <begin position="1270"/>
        <end position="1302"/>
    </location>
</feature>
<evidence type="ECO:0000256" key="4">
    <source>
        <dbReference type="SAM" id="Coils"/>
    </source>
</evidence>
<gene>
    <name evidence="8" type="ORF">PFICI_09051</name>
</gene>
<dbReference type="Pfam" id="PF04869">
    <property type="entry name" value="Uso1_p115_head"/>
    <property type="match status" value="1"/>
</dbReference>